<comment type="similarity">
    <text evidence="8">Belongs to the cytochrome P450 family.</text>
</comment>
<comment type="cofactor">
    <cofactor evidence="1 7">
        <name>heme</name>
        <dbReference type="ChEBI" id="CHEBI:30413"/>
    </cofactor>
</comment>
<evidence type="ECO:0000256" key="7">
    <source>
        <dbReference type="PIRSR" id="PIRSR602401-1"/>
    </source>
</evidence>
<evidence type="ECO:0000256" key="3">
    <source>
        <dbReference type="ARBA" id="ARBA00022723"/>
    </source>
</evidence>
<protein>
    <submittedName>
        <fullName evidence="10">Cytochrome P450</fullName>
    </submittedName>
</protein>
<evidence type="ECO:0000256" key="6">
    <source>
        <dbReference type="ARBA" id="ARBA00023033"/>
    </source>
</evidence>
<dbReference type="PRINTS" id="PR00463">
    <property type="entry name" value="EP450I"/>
</dbReference>
<feature type="transmembrane region" description="Helical" evidence="9">
    <location>
        <begin position="6"/>
        <end position="26"/>
    </location>
</feature>
<keyword evidence="2 7" id="KW-0349">Heme</keyword>
<keyword evidence="9" id="KW-0812">Transmembrane</keyword>
<dbReference type="InterPro" id="IPR017972">
    <property type="entry name" value="Cyt_P450_CS"/>
</dbReference>
<dbReference type="InterPro" id="IPR001128">
    <property type="entry name" value="Cyt_P450"/>
</dbReference>
<dbReference type="PROSITE" id="PS00086">
    <property type="entry name" value="CYTOCHROME_P450"/>
    <property type="match status" value="1"/>
</dbReference>
<feature type="binding site" description="axial binding residue" evidence="7">
    <location>
        <position position="465"/>
    </location>
    <ligand>
        <name>heme</name>
        <dbReference type="ChEBI" id="CHEBI:30413"/>
    </ligand>
    <ligandPart>
        <name>Fe</name>
        <dbReference type="ChEBI" id="CHEBI:18248"/>
    </ligandPart>
</feature>
<keyword evidence="5 7" id="KW-0408">Iron</keyword>
<gene>
    <name evidence="10" type="primary">CYP82H37</name>
</gene>
<keyword evidence="6 8" id="KW-0503">Monooxygenase</keyword>
<dbReference type="GO" id="GO:0020037">
    <property type="term" value="F:heme binding"/>
    <property type="evidence" value="ECO:0007669"/>
    <property type="project" value="InterPro"/>
</dbReference>
<dbReference type="SUPFAM" id="SSF48264">
    <property type="entry name" value="Cytochrome P450"/>
    <property type="match status" value="1"/>
</dbReference>
<keyword evidence="4 8" id="KW-0560">Oxidoreductase</keyword>
<dbReference type="GO" id="GO:0016705">
    <property type="term" value="F:oxidoreductase activity, acting on paired donors, with incorporation or reduction of molecular oxygen"/>
    <property type="evidence" value="ECO:0007669"/>
    <property type="project" value="InterPro"/>
</dbReference>
<dbReference type="InterPro" id="IPR002401">
    <property type="entry name" value="Cyt_P450_E_grp-I"/>
</dbReference>
<name>A0A7L7RB34_NOTNI</name>
<dbReference type="FunFam" id="1.10.630.10:FF:000026">
    <property type="entry name" value="Cytochrome P450 82C4"/>
    <property type="match status" value="1"/>
</dbReference>
<dbReference type="EMBL" id="MN168784">
    <property type="protein sequence ID" value="QNS29938.1"/>
    <property type="molecule type" value="mRNA"/>
</dbReference>
<dbReference type="CDD" id="cd20654">
    <property type="entry name" value="CYP82"/>
    <property type="match status" value="1"/>
</dbReference>
<feature type="transmembrane region" description="Helical" evidence="9">
    <location>
        <begin position="229"/>
        <end position="248"/>
    </location>
</feature>
<dbReference type="PANTHER" id="PTHR47947">
    <property type="entry name" value="CYTOCHROME P450 82C3-RELATED"/>
    <property type="match status" value="1"/>
</dbReference>
<dbReference type="PANTHER" id="PTHR47947:SF8">
    <property type="entry name" value="CYTOCHROME P450 82C4-LIKE"/>
    <property type="match status" value="1"/>
</dbReference>
<keyword evidence="3 7" id="KW-0479">Metal-binding</keyword>
<dbReference type="AlphaFoldDB" id="A0A7L7RB34"/>
<sequence>MEGYVPQLEFAIVALLFSIICLWMFVKGKFKGKMLLPPQPTGAWPIIGHLHLLGTKNLFHHILGAMADKYGSIFCIRLGFCRVVVISSQEVAKECFTVNDKNFSTRPRFLSAELMAYDHAVFGFAPYGQYWRHIRKLAITELLSNHRLEMLRYVRDSEINLFMKQLYELCLVSNPSSRSGLVLVEMKQRFGDLAMNIIGRMIAGKKNFGEAGGGSHEDSRRCQKAMENFMHLSGLFTVSDAIPFLGWIDTMLGYKSQMNETAKEIDSLIGSWVEQHKQNRLTETLREDQDFIHAMLSTIETSGQIMDYHTDTIIKATCLALILGGHDTTTITLTWALSLLLNNRHALRKAQSELDLHVGRNRPVHESDIQNLKYLQAIVKETLRLYPAVPLSVAHEAMEDCVVANFHIPAGTRLMVNLWKLHRDPHIWSDPLKFNPERFLTEHINLDVRGQDFELIPFGSGRRMCPGITSSLQILHLTLARLLHGFNLGTISNSSVDMTESSGLTDHKATPLEVTLIPRLCSEVYMC</sequence>
<keyword evidence="9" id="KW-0472">Membrane</keyword>
<dbReference type="PRINTS" id="PR00385">
    <property type="entry name" value="P450"/>
</dbReference>
<keyword evidence="9" id="KW-1133">Transmembrane helix</keyword>
<evidence type="ECO:0000256" key="1">
    <source>
        <dbReference type="ARBA" id="ARBA00001971"/>
    </source>
</evidence>
<dbReference type="InterPro" id="IPR050651">
    <property type="entry name" value="Plant_Cytochrome_P450_Monoox"/>
</dbReference>
<dbReference type="InterPro" id="IPR036396">
    <property type="entry name" value="Cyt_P450_sf"/>
</dbReference>
<dbReference type="GO" id="GO:0004497">
    <property type="term" value="F:monooxygenase activity"/>
    <property type="evidence" value="ECO:0007669"/>
    <property type="project" value="UniProtKB-KW"/>
</dbReference>
<evidence type="ECO:0000256" key="8">
    <source>
        <dbReference type="RuleBase" id="RU000461"/>
    </source>
</evidence>
<reference evidence="10" key="1">
    <citation type="journal article" date="2020" name="Genome">
        <title>Transcriptome-wide identification and characterization of cytochrome P450s from Nothapodytes nimmoniana and their phylogenomic analysis revealed candidate cytochrome P450s involved in camptothecin biosynthetic pathway.</title>
        <authorList>
            <person name="Godbole R.C."/>
            <person name="Pable A.A."/>
            <person name="Barvkar V.T."/>
        </authorList>
    </citation>
    <scope>NUCLEOTIDE SEQUENCE</scope>
</reference>
<evidence type="ECO:0000256" key="4">
    <source>
        <dbReference type="ARBA" id="ARBA00023002"/>
    </source>
</evidence>
<dbReference type="Pfam" id="PF00067">
    <property type="entry name" value="p450"/>
    <property type="match status" value="1"/>
</dbReference>
<evidence type="ECO:0000256" key="9">
    <source>
        <dbReference type="SAM" id="Phobius"/>
    </source>
</evidence>
<dbReference type="GO" id="GO:0046246">
    <property type="term" value="P:terpene biosynthetic process"/>
    <property type="evidence" value="ECO:0007669"/>
    <property type="project" value="TreeGrafter"/>
</dbReference>
<dbReference type="Gene3D" id="1.10.630.10">
    <property type="entry name" value="Cytochrome P450"/>
    <property type="match status" value="1"/>
</dbReference>
<evidence type="ECO:0000256" key="5">
    <source>
        <dbReference type="ARBA" id="ARBA00023004"/>
    </source>
</evidence>
<proteinExistence type="evidence at transcript level"/>
<dbReference type="GO" id="GO:0005506">
    <property type="term" value="F:iron ion binding"/>
    <property type="evidence" value="ECO:0007669"/>
    <property type="project" value="InterPro"/>
</dbReference>
<evidence type="ECO:0000313" key="10">
    <source>
        <dbReference type="EMBL" id="QNS29938.1"/>
    </source>
</evidence>
<evidence type="ECO:0000256" key="2">
    <source>
        <dbReference type="ARBA" id="ARBA00022617"/>
    </source>
</evidence>
<organism evidence="10">
    <name type="scientific">Nothapodytes nimmoniana</name>
    <name type="common">Nothapodytes foetida</name>
    <dbReference type="NCBI Taxonomy" id="159386"/>
    <lineage>
        <taxon>Eukaryota</taxon>
        <taxon>Viridiplantae</taxon>
        <taxon>Streptophyta</taxon>
        <taxon>Embryophyta</taxon>
        <taxon>Tracheophyta</taxon>
        <taxon>Spermatophyta</taxon>
        <taxon>Magnoliopsida</taxon>
        <taxon>eudicotyledons</taxon>
        <taxon>Gunneridae</taxon>
        <taxon>Pentapetalae</taxon>
        <taxon>asterids</taxon>
        <taxon>lamiids</taxon>
        <taxon>Icacinales</taxon>
        <taxon>Icacinaceae</taxon>
        <taxon>Nothapodytes</taxon>
    </lineage>
</organism>
<accession>A0A7L7RB34</accession>